<organism evidence="3 4">
    <name type="scientific">Mucilaginibacter auburnensis</name>
    <dbReference type="NCBI Taxonomy" id="1457233"/>
    <lineage>
        <taxon>Bacteria</taxon>
        <taxon>Pseudomonadati</taxon>
        <taxon>Bacteroidota</taxon>
        <taxon>Sphingobacteriia</taxon>
        <taxon>Sphingobacteriales</taxon>
        <taxon>Sphingobacteriaceae</taxon>
        <taxon>Mucilaginibacter</taxon>
    </lineage>
</organism>
<dbReference type="OrthoDB" id="796727at2"/>
<reference evidence="3 4" key="1">
    <citation type="submission" date="2017-11" db="EMBL/GenBank/DDBJ databases">
        <title>Genomic Encyclopedia of Archaeal and Bacterial Type Strains, Phase II (KMG-II): From Individual Species to Whole Genera.</title>
        <authorList>
            <person name="Goeker M."/>
        </authorList>
    </citation>
    <scope>NUCLEOTIDE SEQUENCE [LARGE SCALE GENOMIC DNA]</scope>
    <source>
        <strain evidence="3 4">DSM 28175</strain>
    </source>
</reference>
<dbReference type="RefSeq" id="WP_100341737.1">
    <property type="nucleotide sequence ID" value="NZ_PGFJ01000002.1"/>
</dbReference>
<proteinExistence type="predicted"/>
<sequence length="206" mass="22063">MKTNIITLIAVATLGLTTTSKTFAKTADSNYVTVLNNATKINSIEANGNVEVYIVSGAKDGVKVFDSYYNQNALVQNENGVLRVTSYKKEKLVIEVTVTDLRSITATGNAVVKADGRLSTIELNVDLSDNALAQLKVDALSAKFNVNDRAKADISGTIEDYELNYSRSSSVNRTDLAATNRAEKITTPLSQPAKPAIADVTNIASL</sequence>
<name>A0A2H9VM47_9SPHI</name>
<evidence type="ECO:0000313" key="3">
    <source>
        <dbReference type="EMBL" id="PJJ79396.1"/>
    </source>
</evidence>
<evidence type="ECO:0000313" key="4">
    <source>
        <dbReference type="Proteomes" id="UP000242687"/>
    </source>
</evidence>
<dbReference type="Pfam" id="PF10988">
    <property type="entry name" value="DUF2807"/>
    <property type="match status" value="1"/>
</dbReference>
<dbReference type="Proteomes" id="UP000242687">
    <property type="component" value="Unassembled WGS sequence"/>
</dbReference>
<dbReference type="AlphaFoldDB" id="A0A2H9VM47"/>
<feature type="signal peptide" evidence="1">
    <location>
        <begin position="1"/>
        <end position="24"/>
    </location>
</feature>
<dbReference type="Gene3D" id="2.160.20.120">
    <property type="match status" value="1"/>
</dbReference>
<keyword evidence="1" id="KW-0732">Signal</keyword>
<protein>
    <recommendedName>
        <fullName evidence="2">Putative auto-transporter adhesin head GIN domain-containing protein</fullName>
    </recommendedName>
</protein>
<comment type="caution">
    <text evidence="3">The sequence shown here is derived from an EMBL/GenBank/DDBJ whole genome shotgun (WGS) entry which is preliminary data.</text>
</comment>
<evidence type="ECO:0000256" key="1">
    <source>
        <dbReference type="SAM" id="SignalP"/>
    </source>
</evidence>
<evidence type="ECO:0000259" key="2">
    <source>
        <dbReference type="Pfam" id="PF10988"/>
    </source>
</evidence>
<gene>
    <name evidence="3" type="ORF">CLV57_2530</name>
</gene>
<feature type="chain" id="PRO_5014133225" description="Putative auto-transporter adhesin head GIN domain-containing protein" evidence="1">
    <location>
        <begin position="25"/>
        <end position="206"/>
    </location>
</feature>
<keyword evidence="4" id="KW-1185">Reference proteome</keyword>
<dbReference type="InterPro" id="IPR021255">
    <property type="entry name" value="DUF2807"/>
</dbReference>
<accession>A0A2H9VM47</accession>
<dbReference type="EMBL" id="PGFJ01000002">
    <property type="protein sequence ID" value="PJJ79396.1"/>
    <property type="molecule type" value="Genomic_DNA"/>
</dbReference>
<feature type="domain" description="Putative auto-transporter adhesin head GIN" evidence="2">
    <location>
        <begin position="42"/>
        <end position="180"/>
    </location>
</feature>